<reference evidence="1 2" key="1">
    <citation type="submission" date="2019-02" db="EMBL/GenBank/DDBJ databases">
        <authorList>
            <person name="Frampton R.A."/>
            <person name="Wojtus J.K."/>
            <person name="Fineran P.C."/>
            <person name="Hendrickson H.L."/>
        </authorList>
    </citation>
    <scope>NUCLEOTIDE SEQUENCE [LARGE SCALE GENOMIC DNA]</scope>
</reference>
<evidence type="ECO:0000313" key="2">
    <source>
        <dbReference type="Proteomes" id="UP000294134"/>
    </source>
</evidence>
<sequence length="146" mass="16623">MTQSKQHTSAELATFRAHLSHQVMQAAFTFGPRSPMAQQVTRGHQIYKIDCAVEADRMTYTFIYDEAGGVVKAVEEVYPTADDAVQKYVCQRFNVMLFGQSVEEHASVTIDGIEVDDHFEKLLDDGVIRNFFRETVVRDRTEKTIN</sequence>
<organism evidence="1 2">
    <name type="scientific">Pseudomonas phage Psa21</name>
    <dbReference type="NCBI Taxonomy" id="2530023"/>
    <lineage>
        <taxon>Viruses</taxon>
        <taxon>Duplodnaviria</taxon>
        <taxon>Heunggongvirae</taxon>
        <taxon>Uroviricota</taxon>
        <taxon>Caudoviricetes</taxon>
        <taxon>Chimalliviridae</taxon>
        <taxon>Tepukevirus</taxon>
        <taxon>Tepukevirus Psa21</taxon>
    </lineage>
</organism>
<evidence type="ECO:0000313" key="1">
    <source>
        <dbReference type="EMBL" id="QBJ02654.1"/>
    </source>
</evidence>
<keyword evidence="2" id="KW-1185">Reference proteome</keyword>
<name>A0A481W5J8_9CAUD</name>
<dbReference type="EMBL" id="MK552327">
    <property type="protein sequence ID" value="QBJ02654.1"/>
    <property type="molecule type" value="Genomic_DNA"/>
</dbReference>
<gene>
    <name evidence="1" type="ORF">PSA21_126</name>
</gene>
<dbReference type="Proteomes" id="UP000294134">
    <property type="component" value="Segment"/>
</dbReference>
<protein>
    <submittedName>
        <fullName evidence="1">Uncharacterized protein</fullName>
    </submittedName>
</protein>
<accession>A0A481W5J8</accession>
<proteinExistence type="predicted"/>